<gene>
    <name evidence="1" type="ORF">ColLi_04360</name>
</gene>
<organism evidence="1 2">
    <name type="scientific">Colletotrichum liriopes</name>
    <dbReference type="NCBI Taxonomy" id="708192"/>
    <lineage>
        <taxon>Eukaryota</taxon>
        <taxon>Fungi</taxon>
        <taxon>Dikarya</taxon>
        <taxon>Ascomycota</taxon>
        <taxon>Pezizomycotina</taxon>
        <taxon>Sordariomycetes</taxon>
        <taxon>Hypocreomycetidae</taxon>
        <taxon>Glomerellales</taxon>
        <taxon>Glomerellaceae</taxon>
        <taxon>Colletotrichum</taxon>
        <taxon>Colletotrichum spaethianum species complex</taxon>
    </lineage>
</organism>
<keyword evidence="2" id="KW-1185">Reference proteome</keyword>
<proteinExistence type="predicted"/>
<sequence>MVIVGAVEEHVDPTLSRIAQDDKKIWYKKPNLRFLYLILIPTGLGVEWTSGFDSSMMNSLQAVESWFECKLGVEICIFPNMNVADADESRLWATKRI</sequence>
<protein>
    <submittedName>
        <fullName evidence="1">Uncharacterized protein</fullName>
    </submittedName>
</protein>
<name>A0AA37LRC8_9PEZI</name>
<comment type="caution">
    <text evidence="1">The sequence shown here is derived from an EMBL/GenBank/DDBJ whole genome shotgun (WGS) entry which is preliminary data.</text>
</comment>
<dbReference type="EMBL" id="BPPX01000007">
    <property type="protein sequence ID" value="GJC81522.1"/>
    <property type="molecule type" value="Genomic_DNA"/>
</dbReference>
<dbReference type="AlphaFoldDB" id="A0AA37LRC8"/>
<evidence type="ECO:0000313" key="2">
    <source>
        <dbReference type="Proteomes" id="UP001055172"/>
    </source>
</evidence>
<reference evidence="1 2" key="1">
    <citation type="submission" date="2021-07" db="EMBL/GenBank/DDBJ databases">
        <title>Genome data of Colletotrichum spaethianum.</title>
        <authorList>
            <person name="Utami Y.D."/>
            <person name="Hiruma K."/>
        </authorList>
    </citation>
    <scope>NUCLEOTIDE SEQUENCE [LARGE SCALE GENOMIC DNA]</scope>
    <source>
        <strain evidence="1 2">MAFF 242679</strain>
    </source>
</reference>
<accession>A0AA37LRC8</accession>
<dbReference type="Proteomes" id="UP001055172">
    <property type="component" value="Unassembled WGS sequence"/>
</dbReference>
<evidence type="ECO:0000313" key="1">
    <source>
        <dbReference type="EMBL" id="GJC81522.1"/>
    </source>
</evidence>